<evidence type="ECO:0000256" key="1">
    <source>
        <dbReference type="SAM" id="MobiDB-lite"/>
    </source>
</evidence>
<reference evidence="2 3" key="1">
    <citation type="submission" date="2019-05" db="EMBL/GenBank/DDBJ databases">
        <title>Another draft genome of Portunus trituberculatus and its Hox gene families provides insights of decapod evolution.</title>
        <authorList>
            <person name="Jeong J.-H."/>
            <person name="Song I."/>
            <person name="Kim S."/>
            <person name="Choi T."/>
            <person name="Kim D."/>
            <person name="Ryu S."/>
            <person name="Kim W."/>
        </authorList>
    </citation>
    <scope>NUCLEOTIDE SEQUENCE [LARGE SCALE GENOMIC DNA]</scope>
    <source>
        <tissue evidence="2">Muscle</tissue>
    </source>
</reference>
<gene>
    <name evidence="2" type="ORF">E2C01_060970</name>
</gene>
<keyword evidence="3" id="KW-1185">Reference proteome</keyword>
<feature type="compositionally biased region" description="Basic and acidic residues" evidence="1">
    <location>
        <begin position="1"/>
        <end position="11"/>
    </location>
</feature>
<evidence type="ECO:0000313" key="3">
    <source>
        <dbReference type="Proteomes" id="UP000324222"/>
    </source>
</evidence>
<feature type="region of interest" description="Disordered" evidence="1">
    <location>
        <begin position="1"/>
        <end position="30"/>
    </location>
</feature>
<proteinExistence type="predicted"/>
<feature type="compositionally biased region" description="Basic residues" evidence="1">
    <location>
        <begin position="12"/>
        <end position="24"/>
    </location>
</feature>
<organism evidence="2 3">
    <name type="scientific">Portunus trituberculatus</name>
    <name type="common">Swimming crab</name>
    <name type="synonym">Neptunus trituberculatus</name>
    <dbReference type="NCBI Taxonomy" id="210409"/>
    <lineage>
        <taxon>Eukaryota</taxon>
        <taxon>Metazoa</taxon>
        <taxon>Ecdysozoa</taxon>
        <taxon>Arthropoda</taxon>
        <taxon>Crustacea</taxon>
        <taxon>Multicrustacea</taxon>
        <taxon>Malacostraca</taxon>
        <taxon>Eumalacostraca</taxon>
        <taxon>Eucarida</taxon>
        <taxon>Decapoda</taxon>
        <taxon>Pleocyemata</taxon>
        <taxon>Brachyura</taxon>
        <taxon>Eubrachyura</taxon>
        <taxon>Portunoidea</taxon>
        <taxon>Portunidae</taxon>
        <taxon>Portuninae</taxon>
        <taxon>Portunus</taxon>
    </lineage>
</organism>
<sequence length="109" mass="12663">MEGTRRGEMEVKRKRRRRKRRKRREGGAQMARRETIFSMMDCTSPHLYCTPHTHIHPLPITTPSLSSILSLNFNLYTPHFLNTPTLTLPLPLSLSQDKKAGSRSRFKTT</sequence>
<name>A0A5B7HBZ2_PORTR</name>
<evidence type="ECO:0000313" key="2">
    <source>
        <dbReference type="EMBL" id="MPC66817.1"/>
    </source>
</evidence>
<dbReference type="Proteomes" id="UP000324222">
    <property type="component" value="Unassembled WGS sequence"/>
</dbReference>
<accession>A0A5B7HBZ2</accession>
<dbReference type="EMBL" id="VSRR010025337">
    <property type="protein sequence ID" value="MPC66817.1"/>
    <property type="molecule type" value="Genomic_DNA"/>
</dbReference>
<protein>
    <submittedName>
        <fullName evidence="2">Uncharacterized protein</fullName>
    </submittedName>
</protein>
<dbReference type="AlphaFoldDB" id="A0A5B7HBZ2"/>
<comment type="caution">
    <text evidence="2">The sequence shown here is derived from an EMBL/GenBank/DDBJ whole genome shotgun (WGS) entry which is preliminary data.</text>
</comment>